<dbReference type="OrthoDB" id="2800304at2759"/>
<organism evidence="2 3">
    <name type="scientific">Fomitopsis schrenkii</name>
    <name type="common">Brown rot fungus</name>
    <dbReference type="NCBI Taxonomy" id="2126942"/>
    <lineage>
        <taxon>Eukaryota</taxon>
        <taxon>Fungi</taxon>
        <taxon>Dikarya</taxon>
        <taxon>Basidiomycota</taxon>
        <taxon>Agaricomycotina</taxon>
        <taxon>Agaricomycetes</taxon>
        <taxon>Polyporales</taxon>
        <taxon>Fomitopsis</taxon>
    </lineage>
</organism>
<feature type="non-terminal residue" evidence="2">
    <location>
        <position position="1"/>
    </location>
</feature>
<sequence length="122" mass="14136">IVILIKAETCWTDFPNVGFSVKPNRRLSKNGRWQHSDKQLLRRFPEVELLTCQEGSWYYLGTYAVTTKETLSVHEFQTLPQEARQELVAQAGHKTHHAQLWAMFQAGQLSGTRFTLERVSFN</sequence>
<dbReference type="STRING" id="743788.S8F2V6"/>
<reference evidence="2 3" key="1">
    <citation type="journal article" date="2012" name="Science">
        <title>The Paleozoic origin of enzymatic lignin decomposition reconstructed from 31 fungal genomes.</title>
        <authorList>
            <person name="Floudas D."/>
            <person name="Binder M."/>
            <person name="Riley R."/>
            <person name="Barry K."/>
            <person name="Blanchette R.A."/>
            <person name="Henrissat B."/>
            <person name="Martinez A.T."/>
            <person name="Otillar R."/>
            <person name="Spatafora J.W."/>
            <person name="Yadav J.S."/>
            <person name="Aerts A."/>
            <person name="Benoit I."/>
            <person name="Boyd A."/>
            <person name="Carlson A."/>
            <person name="Copeland A."/>
            <person name="Coutinho P.M."/>
            <person name="de Vries R.P."/>
            <person name="Ferreira P."/>
            <person name="Findley K."/>
            <person name="Foster B."/>
            <person name="Gaskell J."/>
            <person name="Glotzer D."/>
            <person name="Gorecki P."/>
            <person name="Heitman J."/>
            <person name="Hesse C."/>
            <person name="Hori C."/>
            <person name="Igarashi K."/>
            <person name="Jurgens J.A."/>
            <person name="Kallen N."/>
            <person name="Kersten P."/>
            <person name="Kohler A."/>
            <person name="Kuees U."/>
            <person name="Kumar T.K.A."/>
            <person name="Kuo A."/>
            <person name="LaButti K."/>
            <person name="Larrondo L.F."/>
            <person name="Lindquist E."/>
            <person name="Ling A."/>
            <person name="Lombard V."/>
            <person name="Lucas S."/>
            <person name="Lundell T."/>
            <person name="Martin R."/>
            <person name="McLaughlin D.J."/>
            <person name="Morgenstern I."/>
            <person name="Morin E."/>
            <person name="Murat C."/>
            <person name="Nagy L.G."/>
            <person name="Nolan M."/>
            <person name="Ohm R.A."/>
            <person name="Patyshakuliyeva A."/>
            <person name="Rokas A."/>
            <person name="Ruiz-Duenas F.J."/>
            <person name="Sabat G."/>
            <person name="Salamov A."/>
            <person name="Samejima M."/>
            <person name="Schmutz J."/>
            <person name="Slot J.C."/>
            <person name="St John F."/>
            <person name="Stenlid J."/>
            <person name="Sun H."/>
            <person name="Sun S."/>
            <person name="Syed K."/>
            <person name="Tsang A."/>
            <person name="Wiebenga A."/>
            <person name="Young D."/>
            <person name="Pisabarro A."/>
            <person name="Eastwood D.C."/>
            <person name="Martin F."/>
            <person name="Cullen D."/>
            <person name="Grigoriev I.V."/>
            <person name="Hibbett D.S."/>
        </authorList>
    </citation>
    <scope>NUCLEOTIDE SEQUENCE</scope>
    <source>
        <strain evidence="3">FP-58527</strain>
    </source>
</reference>
<accession>S8F2V6</accession>
<evidence type="ECO:0000313" key="3">
    <source>
        <dbReference type="Proteomes" id="UP000015241"/>
    </source>
</evidence>
<dbReference type="Proteomes" id="UP000015241">
    <property type="component" value="Unassembled WGS sequence"/>
</dbReference>
<proteinExistence type="predicted"/>
<dbReference type="HOGENOM" id="CLU_2032086_0_0_1"/>
<dbReference type="InterPro" id="IPR046520">
    <property type="entry name" value="DUF6697"/>
</dbReference>
<evidence type="ECO:0000259" key="1">
    <source>
        <dbReference type="Pfam" id="PF20411"/>
    </source>
</evidence>
<dbReference type="Pfam" id="PF20411">
    <property type="entry name" value="DUF6697"/>
    <property type="match status" value="1"/>
</dbReference>
<dbReference type="InParanoid" id="S8F2V6"/>
<dbReference type="AlphaFoldDB" id="S8F2V6"/>
<keyword evidence="3" id="KW-1185">Reference proteome</keyword>
<feature type="domain" description="DUF6697" evidence="1">
    <location>
        <begin position="31"/>
        <end position="96"/>
    </location>
</feature>
<feature type="non-terminal residue" evidence="2">
    <location>
        <position position="122"/>
    </location>
</feature>
<name>S8F2V6_FOMSC</name>
<gene>
    <name evidence="2" type="ORF">FOMPIDRAFT_1088065</name>
</gene>
<protein>
    <recommendedName>
        <fullName evidence="1">DUF6697 domain-containing protein</fullName>
    </recommendedName>
</protein>
<evidence type="ECO:0000313" key="2">
    <source>
        <dbReference type="EMBL" id="EPS93254.1"/>
    </source>
</evidence>
<dbReference type="EMBL" id="KE504288">
    <property type="protein sequence ID" value="EPS93254.1"/>
    <property type="molecule type" value="Genomic_DNA"/>
</dbReference>